<dbReference type="Proteomes" id="UP000183190">
    <property type="component" value="Unassembled WGS sequence"/>
</dbReference>
<dbReference type="RefSeq" id="WP_242872800.1">
    <property type="nucleotide sequence ID" value="NZ_FNWV01000001.1"/>
</dbReference>
<evidence type="ECO:0008006" key="3">
    <source>
        <dbReference type="Google" id="ProtNLM"/>
    </source>
</evidence>
<accession>A0A1H6HS10</accession>
<evidence type="ECO:0000313" key="1">
    <source>
        <dbReference type="EMBL" id="SEH38315.1"/>
    </source>
</evidence>
<dbReference type="AlphaFoldDB" id="A0A1H6HS10"/>
<dbReference type="EMBL" id="FNWV01000001">
    <property type="protein sequence ID" value="SEH38315.1"/>
    <property type="molecule type" value="Genomic_DNA"/>
</dbReference>
<sequence>MSDSTINIRTIQHYMYCPRRFALLEVNSDWAENAFIVKLIFSTNTYTTEVTVFLTVKR</sequence>
<evidence type="ECO:0000313" key="2">
    <source>
        <dbReference type="Proteomes" id="UP000183190"/>
    </source>
</evidence>
<proteinExistence type="predicted"/>
<organism evidence="1 2">
    <name type="scientific">Ruminococcus flavefaciens</name>
    <dbReference type="NCBI Taxonomy" id="1265"/>
    <lineage>
        <taxon>Bacteria</taxon>
        <taxon>Bacillati</taxon>
        <taxon>Bacillota</taxon>
        <taxon>Clostridia</taxon>
        <taxon>Eubacteriales</taxon>
        <taxon>Oscillospiraceae</taxon>
        <taxon>Ruminococcus</taxon>
    </lineage>
</organism>
<name>A0A1H6HS10_RUMFL</name>
<gene>
    <name evidence="1" type="ORF">SAMN02910265_00223</name>
</gene>
<protein>
    <recommendedName>
        <fullName evidence="3">CRISPR-associated protein Cas4</fullName>
    </recommendedName>
</protein>
<reference evidence="1 2" key="1">
    <citation type="submission" date="2016-10" db="EMBL/GenBank/DDBJ databases">
        <authorList>
            <person name="de Groot N.N."/>
        </authorList>
    </citation>
    <scope>NUCLEOTIDE SEQUENCE [LARGE SCALE GENOMIC DNA]</scope>
    <source>
        <strain evidence="1 2">YAD2003</strain>
    </source>
</reference>